<dbReference type="HOGENOM" id="CLU_021581_0_0_6"/>
<accession>A4BTA0</accession>
<dbReference type="STRING" id="314278.NB231_07527"/>
<comment type="caution">
    <text evidence="2">The sequence shown here is derived from an EMBL/GenBank/DDBJ whole genome shotgun (WGS) entry which is preliminary data.</text>
</comment>
<gene>
    <name evidence="2" type="ORF">NB231_07527</name>
</gene>
<organism evidence="2 3">
    <name type="scientific">Nitrococcus mobilis Nb-231</name>
    <dbReference type="NCBI Taxonomy" id="314278"/>
    <lineage>
        <taxon>Bacteria</taxon>
        <taxon>Pseudomonadati</taxon>
        <taxon>Pseudomonadota</taxon>
        <taxon>Gammaproteobacteria</taxon>
        <taxon>Chromatiales</taxon>
        <taxon>Ectothiorhodospiraceae</taxon>
        <taxon>Nitrococcus</taxon>
    </lineage>
</organism>
<evidence type="ECO:0000313" key="2">
    <source>
        <dbReference type="EMBL" id="EAR21002.1"/>
    </source>
</evidence>
<name>A4BTA0_9GAMM</name>
<evidence type="ECO:0000256" key="1">
    <source>
        <dbReference type="SAM" id="MobiDB-lite"/>
    </source>
</evidence>
<evidence type="ECO:0000313" key="3">
    <source>
        <dbReference type="Proteomes" id="UP000003374"/>
    </source>
</evidence>
<protein>
    <recommendedName>
        <fullName evidence="4">Thymidine phosphorylase</fullName>
    </recommendedName>
</protein>
<dbReference type="Proteomes" id="UP000003374">
    <property type="component" value="Unassembled WGS sequence"/>
</dbReference>
<evidence type="ECO:0008006" key="4">
    <source>
        <dbReference type="Google" id="ProtNLM"/>
    </source>
</evidence>
<dbReference type="eggNOG" id="COG4223">
    <property type="taxonomic scope" value="Bacteria"/>
</dbReference>
<dbReference type="InterPro" id="IPR012434">
    <property type="entry name" value="DUF1631"/>
</dbReference>
<dbReference type="Pfam" id="PF07793">
    <property type="entry name" value="DUF1631"/>
    <property type="match status" value="1"/>
</dbReference>
<dbReference type="EMBL" id="AAOF01000013">
    <property type="protein sequence ID" value="EAR21002.1"/>
    <property type="molecule type" value="Genomic_DNA"/>
</dbReference>
<dbReference type="OrthoDB" id="6188167at2"/>
<sequence length="748" mass="83298">MVGQSKVVYLNTHSTSSAGVETLNELCRLAEPGLETMLRQALDQVDDALFDRAERAANNADQALFFATMRQVRMSRRMVVQTFTQEMESAFSRLTQPHSSQTQEPAATAREDYSLELMDETVVEERVAAETVVGKLRTRSVFPLAQLQSRLDYLVVERKVDERNNPLDPRQVVDAFAVAMERLNIEIQPKLIIFKLFEKQALRQLPALYEAANRLLIDAGIMPKLRATGEPLVANEDRVQAPESGHQTSVDSEADTLTGNGSATLELLQGLLAQARGGNQPVPSTARCAGGASHSDLVQALSALQQQPRFANNETGGAQPFAAEELKALLGSALFVAPGGLPQPIERAADDTIDIVSMLFDIILDDSRLAPSIKAVIARLQIPVLKVAMLDRSFFNSRQHPARALINELAHAAMGWVEPENPSADPLYRKMNEVMNRILEGFEEDIVLFEQVLQDFRLFLEQERERAQTVEARTCQAAEGKAKVEDARERVQAEIERRLRGGSVPSVVHQILEGPWFKVLFITCVKDGPQGAVWESQLELMDRLIWSVQPNADPERRQDVLARIPALLNDLREGLNAILYNPFEMTRLFEELEAEHIRCLSAPPADLSDNTVNVEQGSEDESAFAQEGSSYDCDEPSVAAEPPQLTEEQCLREECLQRLVRVDLGTWFEFSTDAGRQLRAKLSARLNGGRRLIFVNRAGFKLADKKTEEVAADLSSGKAFILDHNMLFDKALEQVITNLRDLRVEQAL</sequence>
<reference evidence="2 3" key="1">
    <citation type="submission" date="2006-02" db="EMBL/GenBank/DDBJ databases">
        <authorList>
            <person name="Waterbury J."/>
            <person name="Ferriera S."/>
            <person name="Johnson J."/>
            <person name="Kravitz S."/>
            <person name="Halpern A."/>
            <person name="Remington K."/>
            <person name="Beeson K."/>
            <person name="Tran B."/>
            <person name="Rogers Y.-H."/>
            <person name="Friedman R."/>
            <person name="Venter J.C."/>
        </authorList>
    </citation>
    <scope>NUCLEOTIDE SEQUENCE [LARGE SCALE GENOMIC DNA]</scope>
    <source>
        <strain evidence="2 3">Nb-231</strain>
    </source>
</reference>
<dbReference type="RefSeq" id="WP_005001057.1">
    <property type="nucleotide sequence ID" value="NZ_CH672427.1"/>
</dbReference>
<dbReference type="AlphaFoldDB" id="A4BTA0"/>
<keyword evidence="3" id="KW-1185">Reference proteome</keyword>
<proteinExistence type="predicted"/>
<feature type="region of interest" description="Disordered" evidence="1">
    <location>
        <begin position="608"/>
        <end position="639"/>
    </location>
</feature>